<dbReference type="PROSITE" id="PS00105">
    <property type="entry name" value="AA_TRANSFER_CLASS_1"/>
    <property type="match status" value="1"/>
</dbReference>
<reference evidence="8" key="1">
    <citation type="submission" date="2021-10" db="EMBL/GenBank/DDBJ databases">
        <title>The complete genome sequence of Leeia sp. TBRC 13508.</title>
        <authorList>
            <person name="Charoenyingcharoen P."/>
            <person name="Yukphan P."/>
        </authorList>
    </citation>
    <scope>NUCLEOTIDE SEQUENCE</scope>
    <source>
        <strain evidence="8">TBRC 13508</strain>
    </source>
</reference>
<evidence type="ECO:0000256" key="6">
    <source>
        <dbReference type="RuleBase" id="RU000481"/>
    </source>
</evidence>
<dbReference type="Gene3D" id="3.90.1150.10">
    <property type="entry name" value="Aspartate Aminotransferase, domain 1"/>
    <property type="match status" value="1"/>
</dbReference>
<keyword evidence="3 6" id="KW-0032">Aminotransferase</keyword>
<evidence type="ECO:0000313" key="9">
    <source>
        <dbReference type="Proteomes" id="UP001165395"/>
    </source>
</evidence>
<dbReference type="EC" id="2.6.1.-" evidence="6"/>
<evidence type="ECO:0000256" key="2">
    <source>
        <dbReference type="ARBA" id="ARBA00007441"/>
    </source>
</evidence>
<dbReference type="SUPFAM" id="SSF53383">
    <property type="entry name" value="PLP-dependent transferases"/>
    <property type="match status" value="1"/>
</dbReference>
<accession>A0ABS8DAC0</accession>
<dbReference type="PANTHER" id="PTHR46383:SF1">
    <property type="entry name" value="ASPARTATE AMINOTRANSFERASE"/>
    <property type="match status" value="1"/>
</dbReference>
<evidence type="ECO:0000256" key="4">
    <source>
        <dbReference type="ARBA" id="ARBA00022679"/>
    </source>
</evidence>
<evidence type="ECO:0000256" key="1">
    <source>
        <dbReference type="ARBA" id="ARBA00001933"/>
    </source>
</evidence>
<dbReference type="InterPro" id="IPR015424">
    <property type="entry name" value="PyrdxlP-dep_Trfase"/>
</dbReference>
<evidence type="ECO:0000259" key="7">
    <source>
        <dbReference type="Pfam" id="PF00155"/>
    </source>
</evidence>
<dbReference type="PANTHER" id="PTHR46383">
    <property type="entry name" value="ASPARTATE AMINOTRANSFERASE"/>
    <property type="match status" value="1"/>
</dbReference>
<protein>
    <recommendedName>
        <fullName evidence="6">Aminotransferase</fullName>
        <ecNumber evidence="6">2.6.1.-</ecNumber>
    </recommendedName>
</protein>
<keyword evidence="5" id="KW-0663">Pyridoxal phosphate</keyword>
<dbReference type="RefSeq" id="WP_227181984.1">
    <property type="nucleotide sequence ID" value="NZ_JAJBZT010000012.1"/>
</dbReference>
<dbReference type="EMBL" id="JAJBZT010000012">
    <property type="protein sequence ID" value="MCB6185154.1"/>
    <property type="molecule type" value="Genomic_DNA"/>
</dbReference>
<comment type="caution">
    <text evidence="8">The sequence shown here is derived from an EMBL/GenBank/DDBJ whole genome shotgun (WGS) entry which is preliminary data.</text>
</comment>
<comment type="cofactor">
    <cofactor evidence="1 6">
        <name>pyridoxal 5'-phosphate</name>
        <dbReference type="ChEBI" id="CHEBI:597326"/>
    </cofactor>
</comment>
<name>A0ABS8DAC0_9NEIS</name>
<comment type="similarity">
    <text evidence="2 6">Belongs to the class-I pyridoxal-phosphate-dependent aminotransferase family.</text>
</comment>
<dbReference type="CDD" id="cd00609">
    <property type="entry name" value="AAT_like"/>
    <property type="match status" value="1"/>
</dbReference>
<evidence type="ECO:0000256" key="5">
    <source>
        <dbReference type="ARBA" id="ARBA00022898"/>
    </source>
</evidence>
<dbReference type="InterPro" id="IPR004838">
    <property type="entry name" value="NHTrfase_class1_PyrdxlP-BS"/>
</dbReference>
<dbReference type="Gene3D" id="3.40.640.10">
    <property type="entry name" value="Type I PLP-dependent aspartate aminotransferase-like (Major domain)"/>
    <property type="match status" value="1"/>
</dbReference>
<dbReference type="Proteomes" id="UP001165395">
    <property type="component" value="Unassembled WGS sequence"/>
</dbReference>
<feature type="domain" description="Aminotransferase class I/classII large" evidence="7">
    <location>
        <begin position="32"/>
        <end position="392"/>
    </location>
</feature>
<dbReference type="InterPro" id="IPR050596">
    <property type="entry name" value="AspAT/PAT-like"/>
</dbReference>
<gene>
    <name evidence="8" type="ORF">LIN78_16525</name>
</gene>
<proteinExistence type="inferred from homology"/>
<dbReference type="GO" id="GO:0008483">
    <property type="term" value="F:transaminase activity"/>
    <property type="evidence" value="ECO:0007669"/>
    <property type="project" value="UniProtKB-KW"/>
</dbReference>
<keyword evidence="4 6" id="KW-0808">Transferase</keyword>
<dbReference type="Pfam" id="PF00155">
    <property type="entry name" value="Aminotran_1_2"/>
    <property type="match status" value="1"/>
</dbReference>
<evidence type="ECO:0000313" key="8">
    <source>
        <dbReference type="EMBL" id="MCB6185154.1"/>
    </source>
</evidence>
<keyword evidence="9" id="KW-1185">Reference proteome</keyword>
<organism evidence="8 9">
    <name type="scientific">Leeia speluncae</name>
    <dbReference type="NCBI Taxonomy" id="2884804"/>
    <lineage>
        <taxon>Bacteria</taxon>
        <taxon>Pseudomonadati</taxon>
        <taxon>Pseudomonadota</taxon>
        <taxon>Betaproteobacteria</taxon>
        <taxon>Neisseriales</taxon>
        <taxon>Leeiaceae</taxon>
        <taxon>Leeia</taxon>
    </lineage>
</organism>
<dbReference type="InterPro" id="IPR015422">
    <property type="entry name" value="PyrdxlP-dep_Trfase_small"/>
</dbReference>
<dbReference type="InterPro" id="IPR004839">
    <property type="entry name" value="Aminotransferase_I/II_large"/>
</dbReference>
<evidence type="ECO:0000256" key="3">
    <source>
        <dbReference type="ARBA" id="ARBA00022576"/>
    </source>
</evidence>
<sequence length="401" mass="43290">MTIINQRVRSIRQSATDVVSQLAKQLVAEGHPVINLSIGEPEPDTPEHVKQAAIAAIQAGETKYTAVAGTAELRRAVVAKFARENDLEFSIEQVTVGCGGKPLIFYALQATLEQDDEVIIPAPYWVSYPDMVNLAGGRAVVVPTTSHNGYKLSPEALEASITPRTRWLILNSPNNPTGATYSTQELRALGDVLERHPHVWVLSDELYEHLAFDGKCATSIVTVVPSLRERTLILNGVSKAYAMTGWRVGYVAGPTELINAINALQSQTITHTSSISQAAAIAALNGPRDFVDQHRDSLQKRRDALVTGLKEVEGLSFITPEGAFYAFVAIDGLIGKTAPDGTQIQSDADFAAYLLKQVNVAVIPGEAFGCSPCFRICFAAPPEVISEATQRIKVACQQLQS</sequence>
<dbReference type="InterPro" id="IPR015421">
    <property type="entry name" value="PyrdxlP-dep_Trfase_major"/>
</dbReference>